<proteinExistence type="predicted"/>
<accession>A0A225D9A4</accession>
<organism evidence="1 2">
    <name type="scientific">Fimbriiglobus ruber</name>
    <dbReference type="NCBI Taxonomy" id="1908690"/>
    <lineage>
        <taxon>Bacteria</taxon>
        <taxon>Pseudomonadati</taxon>
        <taxon>Planctomycetota</taxon>
        <taxon>Planctomycetia</taxon>
        <taxon>Gemmatales</taxon>
        <taxon>Gemmataceae</taxon>
        <taxon>Fimbriiglobus</taxon>
    </lineage>
</organism>
<evidence type="ECO:0000313" key="2">
    <source>
        <dbReference type="Proteomes" id="UP000214646"/>
    </source>
</evidence>
<comment type="caution">
    <text evidence="1">The sequence shown here is derived from an EMBL/GenBank/DDBJ whole genome shotgun (WGS) entry which is preliminary data.</text>
</comment>
<evidence type="ECO:0000313" key="1">
    <source>
        <dbReference type="EMBL" id="OWK37553.1"/>
    </source>
</evidence>
<name>A0A225D9A4_9BACT</name>
<dbReference type="RefSeq" id="WP_088257445.1">
    <property type="nucleotide sequence ID" value="NZ_NIDE01000014.1"/>
</dbReference>
<dbReference type="Proteomes" id="UP000214646">
    <property type="component" value="Unassembled WGS sequence"/>
</dbReference>
<protein>
    <submittedName>
        <fullName evidence="1">Uncharacterized protein</fullName>
    </submittedName>
</protein>
<reference evidence="2" key="1">
    <citation type="submission" date="2017-06" db="EMBL/GenBank/DDBJ databases">
        <title>Genome analysis of Fimbriiglobus ruber SP5, the first member of the order Planctomycetales with confirmed chitinolytic capability.</title>
        <authorList>
            <person name="Ravin N.V."/>
            <person name="Rakitin A.L."/>
            <person name="Ivanova A.A."/>
            <person name="Beletsky A.V."/>
            <person name="Kulichevskaya I.S."/>
            <person name="Mardanov A.V."/>
            <person name="Dedysh S.N."/>
        </authorList>
    </citation>
    <scope>NUCLEOTIDE SEQUENCE [LARGE SCALE GENOMIC DNA]</scope>
    <source>
        <strain evidence="2">SP5</strain>
    </source>
</reference>
<gene>
    <name evidence="1" type="ORF">FRUB_06673</name>
</gene>
<keyword evidence="2" id="KW-1185">Reference proteome</keyword>
<dbReference type="AlphaFoldDB" id="A0A225D9A4"/>
<sequence length="97" mass="10270">MGNSDNNALARAGLELIAPDRIRKADREIVVGPVGFALLAALSPGAVGVAAAKVSLWTDAAAPDNRLKRAVFRVNTKLRALAIIPRVRFDDGKLVLL</sequence>
<dbReference type="EMBL" id="NIDE01000014">
    <property type="protein sequence ID" value="OWK37553.1"/>
    <property type="molecule type" value="Genomic_DNA"/>
</dbReference>